<accession>A0A7C5V1C0</accession>
<dbReference type="Pfam" id="PF04434">
    <property type="entry name" value="SWIM"/>
    <property type="match status" value="1"/>
</dbReference>
<gene>
    <name evidence="4" type="ORF">ENL71_05615</name>
</gene>
<dbReference type="PANTHER" id="PTHR46387:SF2">
    <property type="entry name" value="RIBONUCLEASE HI"/>
    <property type="match status" value="1"/>
</dbReference>
<dbReference type="InterPro" id="IPR012337">
    <property type="entry name" value="RNaseH-like_sf"/>
</dbReference>
<protein>
    <submittedName>
        <fullName evidence="4">Reverse transcriptase-like protein</fullName>
    </submittedName>
</protein>
<keyword evidence="4" id="KW-0695">RNA-directed DNA polymerase</keyword>
<dbReference type="EMBL" id="DRUZ01000071">
    <property type="protein sequence ID" value="HHS01984.1"/>
    <property type="molecule type" value="Genomic_DNA"/>
</dbReference>
<dbReference type="InterPro" id="IPR002156">
    <property type="entry name" value="RNaseH_domain"/>
</dbReference>
<organism evidence="4">
    <name type="scientific">Caldicellulosiruptor owensensis</name>
    <dbReference type="NCBI Taxonomy" id="55205"/>
    <lineage>
        <taxon>Bacteria</taxon>
        <taxon>Bacillati</taxon>
        <taxon>Bacillota</taxon>
        <taxon>Bacillota incertae sedis</taxon>
        <taxon>Caldicellulosiruptorales</taxon>
        <taxon>Caldicellulosiruptoraceae</taxon>
        <taxon>Caldicellulosiruptor</taxon>
    </lineage>
</organism>
<reference evidence="4" key="1">
    <citation type="journal article" date="2020" name="mSystems">
        <title>Genome- and Community-Level Interaction Insights into Carbon Utilization and Element Cycling Functions of Hydrothermarchaeota in Hydrothermal Sediment.</title>
        <authorList>
            <person name="Zhou Z."/>
            <person name="Liu Y."/>
            <person name="Xu W."/>
            <person name="Pan J."/>
            <person name="Luo Z.H."/>
            <person name="Li M."/>
        </authorList>
    </citation>
    <scope>NUCLEOTIDE SEQUENCE [LARGE SCALE GENOMIC DNA]</scope>
    <source>
        <strain evidence="4">SpSt-102</strain>
    </source>
</reference>
<evidence type="ECO:0000313" key="4">
    <source>
        <dbReference type="EMBL" id="HHS01984.1"/>
    </source>
</evidence>
<dbReference type="FunFam" id="3.30.420.10:FF:000076">
    <property type="entry name" value="RBR-type E3 ubiquitin transferase"/>
    <property type="match status" value="1"/>
</dbReference>
<keyword evidence="1" id="KW-0863">Zinc-finger</keyword>
<proteinExistence type="predicted"/>
<dbReference type="GO" id="GO:0003676">
    <property type="term" value="F:nucleic acid binding"/>
    <property type="evidence" value="ECO:0007669"/>
    <property type="project" value="InterPro"/>
</dbReference>
<dbReference type="Pfam" id="PF13456">
    <property type="entry name" value="RVT_3"/>
    <property type="match status" value="1"/>
</dbReference>
<name>A0A7C5V1C0_9FIRM</name>
<dbReference type="InterPro" id="IPR007527">
    <property type="entry name" value="Znf_SWIM"/>
</dbReference>
<dbReference type="GO" id="GO:0003964">
    <property type="term" value="F:RNA-directed DNA polymerase activity"/>
    <property type="evidence" value="ECO:0007669"/>
    <property type="project" value="UniProtKB-KW"/>
</dbReference>
<feature type="domain" description="SWIM-type" evidence="3">
    <location>
        <begin position="157"/>
        <end position="189"/>
    </location>
</feature>
<keyword evidence="4" id="KW-0808">Transferase</keyword>
<dbReference type="GO" id="GO:0004523">
    <property type="term" value="F:RNA-DNA hybrid ribonuclease activity"/>
    <property type="evidence" value="ECO:0007669"/>
    <property type="project" value="InterPro"/>
</dbReference>
<keyword evidence="1" id="KW-0862">Zinc</keyword>
<keyword evidence="1" id="KW-0479">Metal-binding</keyword>
<dbReference type="Gene3D" id="3.30.420.10">
    <property type="entry name" value="Ribonuclease H-like superfamily/Ribonuclease H"/>
    <property type="match status" value="1"/>
</dbReference>
<dbReference type="InterPro" id="IPR036397">
    <property type="entry name" value="RNaseH_sf"/>
</dbReference>
<dbReference type="SUPFAM" id="SSF53098">
    <property type="entry name" value="Ribonuclease H-like"/>
    <property type="match status" value="1"/>
</dbReference>
<dbReference type="AlphaFoldDB" id="A0A7C5V1C0"/>
<keyword evidence="4" id="KW-0548">Nucleotidyltransferase</keyword>
<feature type="domain" description="RNase H type-1" evidence="2">
    <location>
        <begin position="1"/>
        <end position="129"/>
    </location>
</feature>
<dbReference type="PROSITE" id="PS50879">
    <property type="entry name" value="RNASE_H_1"/>
    <property type="match status" value="1"/>
</dbReference>
<sequence>MYKGYFDGASKGNPGPAGAGIVIVNPAGNVMLEYSKELGIKTNNEAEYLALIELLQKALELGIKELEIMGDSQLVINQVFGDWNINMPHLYALYEQATELLEKFDKVKARWIPREKNQLADSLSNSAITKPPPNIFPAEKLEQITDHIFIAHGTEDYAVDVLHKACTCPDFTHRRRECKHLLAAYRVVDKSKKEIETTT</sequence>
<dbReference type="GO" id="GO:0008270">
    <property type="term" value="F:zinc ion binding"/>
    <property type="evidence" value="ECO:0007669"/>
    <property type="project" value="UniProtKB-KW"/>
</dbReference>
<evidence type="ECO:0000256" key="1">
    <source>
        <dbReference type="PROSITE-ProRule" id="PRU00325"/>
    </source>
</evidence>
<dbReference type="CDD" id="cd09279">
    <property type="entry name" value="RNase_HI_like"/>
    <property type="match status" value="1"/>
</dbReference>
<dbReference type="PROSITE" id="PS50966">
    <property type="entry name" value="ZF_SWIM"/>
    <property type="match status" value="1"/>
</dbReference>
<comment type="caution">
    <text evidence="4">The sequence shown here is derived from an EMBL/GenBank/DDBJ whole genome shotgun (WGS) entry which is preliminary data.</text>
</comment>
<evidence type="ECO:0000259" key="3">
    <source>
        <dbReference type="PROSITE" id="PS50966"/>
    </source>
</evidence>
<evidence type="ECO:0000259" key="2">
    <source>
        <dbReference type="PROSITE" id="PS50879"/>
    </source>
</evidence>
<dbReference type="PANTHER" id="PTHR46387">
    <property type="entry name" value="POLYNUCLEOTIDYL TRANSFERASE, RIBONUCLEASE H-LIKE SUPERFAMILY PROTEIN"/>
    <property type="match status" value="1"/>
</dbReference>